<evidence type="ECO:0008006" key="11">
    <source>
        <dbReference type="Google" id="ProtNLM"/>
    </source>
</evidence>
<dbReference type="PANTHER" id="PTHR24185:SF8">
    <property type="entry name" value="PNPLA DOMAIN-CONTAINING PROTEIN"/>
    <property type="match status" value="1"/>
</dbReference>
<dbReference type="GO" id="GO:0008270">
    <property type="term" value="F:zinc ion binding"/>
    <property type="evidence" value="ECO:0007669"/>
    <property type="project" value="UniProtKB-KW"/>
</dbReference>
<accession>A0A9W4HSN0</accession>
<dbReference type="GO" id="GO:0019369">
    <property type="term" value="P:arachidonate metabolic process"/>
    <property type="evidence" value="ECO:0007669"/>
    <property type="project" value="TreeGrafter"/>
</dbReference>
<feature type="domain" description="RING-type" evidence="7">
    <location>
        <begin position="405"/>
        <end position="451"/>
    </location>
</feature>
<dbReference type="InterPro" id="IPR001841">
    <property type="entry name" value="Znf_RING"/>
</dbReference>
<name>A0A9W4HSN0_PENNA</name>
<feature type="active site" description="Proton acceptor" evidence="6">
    <location>
        <position position="694"/>
    </location>
</feature>
<dbReference type="AlphaFoldDB" id="A0A9W4HSN0"/>
<dbReference type="InterPro" id="IPR002641">
    <property type="entry name" value="PNPLA_dom"/>
</dbReference>
<dbReference type="GO" id="GO:0016042">
    <property type="term" value="P:lipid catabolic process"/>
    <property type="evidence" value="ECO:0007669"/>
    <property type="project" value="UniProtKB-UniRule"/>
</dbReference>
<dbReference type="PROSITE" id="PS00518">
    <property type="entry name" value="ZF_RING_1"/>
    <property type="match status" value="1"/>
</dbReference>
<dbReference type="GO" id="GO:0046486">
    <property type="term" value="P:glycerolipid metabolic process"/>
    <property type="evidence" value="ECO:0007669"/>
    <property type="project" value="UniProtKB-ARBA"/>
</dbReference>
<keyword evidence="6" id="KW-0442">Lipid degradation</keyword>
<evidence type="ECO:0000256" key="3">
    <source>
        <dbReference type="ARBA" id="ARBA00022833"/>
    </source>
</evidence>
<dbReference type="Gene3D" id="3.30.40.10">
    <property type="entry name" value="Zinc/RING finger domain, C3HC4 (zinc finger)"/>
    <property type="match status" value="1"/>
</dbReference>
<feature type="short sequence motif" description="GXGXXG" evidence="6">
    <location>
        <begin position="474"/>
        <end position="479"/>
    </location>
</feature>
<evidence type="ECO:0000259" key="8">
    <source>
        <dbReference type="PROSITE" id="PS51635"/>
    </source>
</evidence>
<dbReference type="InterPro" id="IPR017907">
    <property type="entry name" value="Znf_RING_CS"/>
</dbReference>
<dbReference type="Pfam" id="PF01734">
    <property type="entry name" value="Patatin"/>
    <property type="match status" value="1"/>
</dbReference>
<evidence type="ECO:0000256" key="6">
    <source>
        <dbReference type="PROSITE-ProRule" id="PRU01161"/>
    </source>
</evidence>
<dbReference type="OrthoDB" id="347435at2759"/>
<evidence type="ECO:0000256" key="5">
    <source>
        <dbReference type="PROSITE-ProRule" id="PRU00175"/>
    </source>
</evidence>
<dbReference type="Proteomes" id="UP001153461">
    <property type="component" value="Unassembled WGS sequence"/>
</dbReference>
<feature type="active site" description="Nucleophile" evidence="6">
    <location>
        <position position="509"/>
    </location>
</feature>
<dbReference type="SUPFAM" id="SSF52151">
    <property type="entry name" value="FabD/lysophospholipase-like"/>
    <property type="match status" value="1"/>
</dbReference>
<feature type="short sequence motif" description="GXSXG" evidence="6">
    <location>
        <begin position="507"/>
        <end position="511"/>
    </location>
</feature>
<evidence type="ECO:0000313" key="10">
    <source>
        <dbReference type="Proteomes" id="UP001153461"/>
    </source>
</evidence>
<keyword evidence="3" id="KW-0862">Zinc</keyword>
<dbReference type="InterPro" id="IPR013083">
    <property type="entry name" value="Znf_RING/FYVE/PHD"/>
</dbReference>
<evidence type="ECO:0000313" key="9">
    <source>
        <dbReference type="EMBL" id="CAG8110807.1"/>
    </source>
</evidence>
<dbReference type="InterPro" id="IPR016035">
    <property type="entry name" value="Acyl_Trfase/lysoPLipase"/>
</dbReference>
<feature type="short sequence motif" description="DGA/G" evidence="6">
    <location>
        <begin position="694"/>
        <end position="696"/>
    </location>
</feature>
<evidence type="ECO:0000256" key="2">
    <source>
        <dbReference type="ARBA" id="ARBA00022771"/>
    </source>
</evidence>
<gene>
    <name evidence="9" type="ORF">PNAL_LOCUS4974</name>
</gene>
<protein>
    <recommendedName>
        <fullName evidence="11">RING-type domain-containing protein</fullName>
    </recommendedName>
</protein>
<sequence>MAAWLDLCSDTTGRSLVDTGRLNEIVQGMSHPNSQYPSLVYFAGNGNRIKALQALFPRNNITRKGPTGLIRAHLSTATAHTENPIIFAESNLFSHAGVGDTSLLRWSGENHQRYPISLGESQPLAELQQEVIRQKVLPWTQLLCLFVDTVSEMQDVQKLLDAPFGTLSIGTQTIPRLMRVVIVLSENSESEINEADMGFETPAAWVGRHKVTILDIRDRSALSSNAAFEPLRRLVLDEVQGIQKEHKRNCLSISAVHLNAFWGRNIQLQMKGSNPNNLDCLSVARSAHTSDKAIASCLVEFQSQIGSSASHESEVYNFIASALLLDAYPPEMHLFEPEIIFNALYRSYCRDAWPESSEKACVNIVDQFIMSFAQLGPKKTSVAIRRESLARFYRRWGGLHSTTTCFSCMCRPPEHMLPCRHAICDTCVVMFGTASSRAEYHTDLSKCPICDKSLQLTVRRLPPTKRPIVVSLDGGGVRGILQLGLLRELERRLGGISIAQISDLCIGTSVGMFLCHCKNALFESRKLTYKAGALLEMEIILNDISAEESYAKFPELAQMIFKSSSKSESRSPIPRCIKIVKYLAGFLADCQYDSDNLENILQKVVDPQRRIFDVMKTSAGCRVAIITSRISDGKACVLANYRGKGHRDLKAAYQFLTPRTENENPFLHDAAQCSIAAPFIFRTKSLPGFGLLQDGGVRANNPLAIGLKESTVIWPLAKTHDLLLSVGTGRSSFMAKQDKASRSFWRDSAIPRMIRATMSSPSMDGEQGFHEALNLVPDDKKPNIFRLNHEVSEALPRLDDVSRLAEMSKMRFAVPDELVRAILVTAFFFFELDGQPIKKHGVYFCQGSILCSRSYAKDLVKKVMVEFPGARFQTARGHHLGDVVEDDSCHLCGYYRKEVNFSVNGLDEMTTIGIAGSSFFQRIGGFPKSVQELLEDQQANSHFGREDHLVDCWPPKRNCYCPPRTKRQVEFQEPALEHKKRRL</sequence>
<keyword evidence="1" id="KW-0479">Metal-binding</keyword>
<dbReference type="Gene3D" id="3.40.1090.10">
    <property type="entry name" value="Cytosolic phospholipase A2 catalytic domain"/>
    <property type="match status" value="1"/>
</dbReference>
<evidence type="ECO:0000256" key="1">
    <source>
        <dbReference type="ARBA" id="ARBA00022723"/>
    </source>
</evidence>
<evidence type="ECO:0000256" key="4">
    <source>
        <dbReference type="ARBA" id="ARBA00023098"/>
    </source>
</evidence>
<evidence type="ECO:0000259" key="7">
    <source>
        <dbReference type="PROSITE" id="PS50089"/>
    </source>
</evidence>
<keyword evidence="2 5" id="KW-0863">Zinc-finger</keyword>
<dbReference type="GO" id="GO:0016020">
    <property type="term" value="C:membrane"/>
    <property type="evidence" value="ECO:0007669"/>
    <property type="project" value="TreeGrafter"/>
</dbReference>
<reference evidence="9" key="1">
    <citation type="submission" date="2021-07" db="EMBL/GenBank/DDBJ databases">
        <authorList>
            <person name="Branca A.L. A."/>
        </authorList>
    </citation>
    <scope>NUCLEOTIDE SEQUENCE</scope>
</reference>
<dbReference type="PROSITE" id="PS50089">
    <property type="entry name" value="ZF_RING_2"/>
    <property type="match status" value="1"/>
</dbReference>
<proteinExistence type="predicted"/>
<keyword evidence="6" id="KW-0378">Hydrolase</keyword>
<dbReference type="CDD" id="cd07199">
    <property type="entry name" value="Pat17_PNPLA8_PNPLA9_like"/>
    <property type="match status" value="1"/>
</dbReference>
<dbReference type="PROSITE" id="PS51635">
    <property type="entry name" value="PNPLA"/>
    <property type="match status" value="1"/>
</dbReference>
<comment type="caution">
    <text evidence="9">The sequence shown here is derived from an EMBL/GenBank/DDBJ whole genome shotgun (WGS) entry which is preliminary data.</text>
</comment>
<dbReference type="PANTHER" id="PTHR24185">
    <property type="entry name" value="CALCIUM-INDEPENDENT PHOSPHOLIPASE A2-GAMMA"/>
    <property type="match status" value="1"/>
</dbReference>
<organism evidence="9 10">
    <name type="scientific">Penicillium nalgiovense</name>
    <dbReference type="NCBI Taxonomy" id="60175"/>
    <lineage>
        <taxon>Eukaryota</taxon>
        <taxon>Fungi</taxon>
        <taxon>Dikarya</taxon>
        <taxon>Ascomycota</taxon>
        <taxon>Pezizomycotina</taxon>
        <taxon>Eurotiomycetes</taxon>
        <taxon>Eurotiomycetidae</taxon>
        <taxon>Eurotiales</taxon>
        <taxon>Aspergillaceae</taxon>
        <taxon>Penicillium</taxon>
    </lineage>
</organism>
<feature type="domain" description="PNPLA" evidence="8">
    <location>
        <begin position="470"/>
        <end position="707"/>
    </location>
</feature>
<dbReference type="GO" id="GO:0047499">
    <property type="term" value="F:calcium-independent phospholipase A2 activity"/>
    <property type="evidence" value="ECO:0007669"/>
    <property type="project" value="TreeGrafter"/>
</dbReference>
<keyword evidence="4 6" id="KW-0443">Lipid metabolism</keyword>
<dbReference type="EMBL" id="CAJVNV010000215">
    <property type="protein sequence ID" value="CAG8110807.1"/>
    <property type="molecule type" value="Genomic_DNA"/>
</dbReference>